<feature type="transmembrane region" description="Helical" evidence="7">
    <location>
        <begin position="181"/>
        <end position="201"/>
    </location>
</feature>
<organism evidence="9 10">
    <name type="scientific">Sclerotinia borealis (strain F-4128)</name>
    <dbReference type="NCBI Taxonomy" id="1432307"/>
    <lineage>
        <taxon>Eukaryota</taxon>
        <taxon>Fungi</taxon>
        <taxon>Dikarya</taxon>
        <taxon>Ascomycota</taxon>
        <taxon>Pezizomycotina</taxon>
        <taxon>Leotiomycetes</taxon>
        <taxon>Helotiales</taxon>
        <taxon>Sclerotiniaceae</taxon>
        <taxon>Sclerotinia</taxon>
    </lineage>
</organism>
<protein>
    <submittedName>
        <fullName evidence="9">Integral membrane protein</fullName>
    </submittedName>
</protein>
<dbReference type="STRING" id="1432307.W9CFD8"/>
<dbReference type="HOGENOM" id="CLU_028200_3_7_1"/>
<accession>W9CFD8</accession>
<evidence type="ECO:0000256" key="7">
    <source>
        <dbReference type="SAM" id="Phobius"/>
    </source>
</evidence>
<comment type="similarity">
    <text evidence="5">Belongs to the SAT4 family.</text>
</comment>
<proteinExistence type="inferred from homology"/>
<name>W9CFD8_SCLBF</name>
<feature type="transmembrane region" description="Helical" evidence="7">
    <location>
        <begin position="20"/>
        <end position="41"/>
    </location>
</feature>
<comment type="subcellular location">
    <subcellularLocation>
        <location evidence="1">Membrane</location>
        <topology evidence="1">Multi-pass membrane protein</topology>
    </subcellularLocation>
</comment>
<evidence type="ECO:0000256" key="1">
    <source>
        <dbReference type="ARBA" id="ARBA00004141"/>
    </source>
</evidence>
<evidence type="ECO:0000259" key="8">
    <source>
        <dbReference type="Pfam" id="PF20684"/>
    </source>
</evidence>
<keyword evidence="10" id="KW-1185">Reference proteome</keyword>
<dbReference type="GO" id="GO:0016020">
    <property type="term" value="C:membrane"/>
    <property type="evidence" value="ECO:0007669"/>
    <property type="project" value="UniProtKB-SubCell"/>
</dbReference>
<evidence type="ECO:0000256" key="2">
    <source>
        <dbReference type="ARBA" id="ARBA00022692"/>
    </source>
</evidence>
<dbReference type="Pfam" id="PF20684">
    <property type="entry name" value="Fung_rhodopsin"/>
    <property type="match status" value="1"/>
</dbReference>
<feature type="transmembrane region" description="Helical" evidence="7">
    <location>
        <begin position="132"/>
        <end position="153"/>
    </location>
</feature>
<feature type="transmembrane region" description="Helical" evidence="7">
    <location>
        <begin position="98"/>
        <end position="120"/>
    </location>
</feature>
<feature type="transmembrane region" description="Helical" evidence="7">
    <location>
        <begin position="252"/>
        <end position="271"/>
    </location>
</feature>
<comment type="caution">
    <text evidence="9">The sequence shown here is derived from an EMBL/GenBank/DDBJ whole genome shotgun (WGS) entry which is preliminary data.</text>
</comment>
<keyword evidence="4 7" id="KW-0472">Membrane</keyword>
<dbReference type="PANTHER" id="PTHR33048:SF155">
    <property type="entry name" value="INTEGRAL MEMBRANE PROTEIN"/>
    <property type="match status" value="1"/>
</dbReference>
<gene>
    <name evidence="9" type="ORF">SBOR_4111</name>
</gene>
<feature type="transmembrane region" description="Helical" evidence="7">
    <location>
        <begin position="213"/>
        <end position="232"/>
    </location>
</feature>
<evidence type="ECO:0000256" key="3">
    <source>
        <dbReference type="ARBA" id="ARBA00022989"/>
    </source>
</evidence>
<dbReference type="EMBL" id="AYSA01000184">
    <property type="protein sequence ID" value="ESZ95457.1"/>
    <property type="molecule type" value="Genomic_DNA"/>
</dbReference>
<feature type="region of interest" description="Disordered" evidence="6">
    <location>
        <begin position="302"/>
        <end position="321"/>
    </location>
</feature>
<sequence>MSAQLGPPPVGGDQFGATGQLTAMWVLTGISTVFFAARLYSRSVYLRRLGLDDGVIGLSVVLNIVDCIVTQIACHYGVGRHAYYLTLSELSQSLKYLLILQAFGIMASVVPKLGVAILIINIVGTSNRGRWIFYFASIFLIMFGALNCIFLFAQCSPPRAIWEFDLTHTCWKSSVLVNYSIFVGSYSGFLDLAFAIFPVTLFWNLQMKLKRKIVLCVVMGLGVIASICAFIKVSKLKLIAKEDPTWSPLNLFVWAGVEINVIIICACVPTLRPLIDAIFNKPWPTSNRLTGDDIALVAKGSTRSQKSITSQNGPKYSEQLP</sequence>
<evidence type="ECO:0000313" key="10">
    <source>
        <dbReference type="Proteomes" id="UP000019487"/>
    </source>
</evidence>
<keyword evidence="2 7" id="KW-0812">Transmembrane</keyword>
<dbReference type="OrthoDB" id="5429740at2759"/>
<feature type="transmembrane region" description="Helical" evidence="7">
    <location>
        <begin position="53"/>
        <end position="78"/>
    </location>
</feature>
<evidence type="ECO:0000313" key="9">
    <source>
        <dbReference type="EMBL" id="ESZ95457.1"/>
    </source>
</evidence>
<dbReference type="InterPro" id="IPR052337">
    <property type="entry name" value="SAT4-like"/>
</dbReference>
<evidence type="ECO:0000256" key="4">
    <source>
        <dbReference type="ARBA" id="ARBA00023136"/>
    </source>
</evidence>
<reference evidence="9 10" key="1">
    <citation type="journal article" date="2014" name="Genome Announc.">
        <title>Draft genome sequence of Sclerotinia borealis, a psychrophilic plant pathogenic fungus.</title>
        <authorList>
            <person name="Mardanov A.V."/>
            <person name="Beletsky A.V."/>
            <person name="Kadnikov V.V."/>
            <person name="Ignatov A.N."/>
            <person name="Ravin N.V."/>
        </authorList>
    </citation>
    <scope>NUCLEOTIDE SEQUENCE [LARGE SCALE GENOMIC DNA]</scope>
    <source>
        <strain evidence="10">F-4157</strain>
    </source>
</reference>
<feature type="domain" description="Rhodopsin" evidence="8">
    <location>
        <begin position="37"/>
        <end position="276"/>
    </location>
</feature>
<dbReference type="PANTHER" id="PTHR33048">
    <property type="entry name" value="PTH11-LIKE INTEGRAL MEMBRANE PROTEIN (AFU_ORTHOLOGUE AFUA_5G11245)"/>
    <property type="match status" value="1"/>
</dbReference>
<dbReference type="AlphaFoldDB" id="W9CFD8"/>
<dbReference type="InterPro" id="IPR049326">
    <property type="entry name" value="Rhodopsin_dom_fungi"/>
</dbReference>
<keyword evidence="3 7" id="KW-1133">Transmembrane helix</keyword>
<dbReference type="Proteomes" id="UP000019487">
    <property type="component" value="Unassembled WGS sequence"/>
</dbReference>
<evidence type="ECO:0000256" key="5">
    <source>
        <dbReference type="ARBA" id="ARBA00038359"/>
    </source>
</evidence>
<evidence type="ECO:0000256" key="6">
    <source>
        <dbReference type="SAM" id="MobiDB-lite"/>
    </source>
</evidence>